<dbReference type="InterPro" id="IPR026325">
    <property type="entry name" value="DUF932"/>
</dbReference>
<dbReference type="EMBL" id="LR796768">
    <property type="protein sequence ID" value="CAB4165130.1"/>
    <property type="molecule type" value="Genomic_DNA"/>
</dbReference>
<name>A0A6J5NZM1_9CAUD</name>
<accession>A0A6J5NZM1</accession>
<organism evidence="1">
    <name type="scientific">uncultured Caudovirales phage</name>
    <dbReference type="NCBI Taxonomy" id="2100421"/>
    <lineage>
        <taxon>Viruses</taxon>
        <taxon>Duplodnaviria</taxon>
        <taxon>Heunggongvirae</taxon>
        <taxon>Uroviricota</taxon>
        <taxon>Caudoviricetes</taxon>
        <taxon>Peduoviridae</taxon>
        <taxon>Maltschvirus</taxon>
        <taxon>Maltschvirus maltsch</taxon>
    </lineage>
</organism>
<dbReference type="InterPro" id="IPR017686">
    <property type="entry name" value="Phg/plasmid-like_prot"/>
</dbReference>
<proteinExistence type="predicted"/>
<gene>
    <name evidence="1" type="ORF">UFOVP821_19</name>
</gene>
<reference evidence="1" key="1">
    <citation type="submission" date="2020-04" db="EMBL/GenBank/DDBJ databases">
        <authorList>
            <person name="Chiriac C."/>
            <person name="Salcher M."/>
            <person name="Ghai R."/>
            <person name="Kavagutti S V."/>
        </authorList>
    </citation>
    <scope>NUCLEOTIDE SEQUENCE</scope>
</reference>
<protein>
    <submittedName>
        <fullName evidence="1">LGT_TIGR03299, phage/plasmid-like protein TIGR03299</fullName>
    </submittedName>
</protein>
<evidence type="ECO:0000313" key="1">
    <source>
        <dbReference type="EMBL" id="CAB4165130.1"/>
    </source>
</evidence>
<sequence length="323" mass="35219">MAHLIDMSNARANIAFAGATPWHGLGQSLEEGAPIGVWCEAAGLNYDVERAPVFAHIQGRSVTLENQSALYRNDTGAVLGQVSNNRYHIVQPREVVEFYRDLVADQGFVLDVAGALKGGAVVWALARNPAREIRIMGQDVIHPYLLLSTSYDGSRATRAEFTSVRVVCNNTLQMASADKAAGEGRVVVKHSNVFDEREVKARLGLADDTFAEFEELVNRLAEKRITREAKIDVITKLFASFDADNKLTAASRNVMRQVWVDVARSPGAGLRSADGTAWGLVNGITHFVDYHARARSADNRLNNAWFGKGAELKSKAVELALAA</sequence>
<dbReference type="Pfam" id="PF06067">
    <property type="entry name" value="DUF932"/>
    <property type="match status" value="1"/>
</dbReference>
<dbReference type="NCBIfam" id="TIGR03299">
    <property type="entry name" value="LGT_TIGR03299"/>
    <property type="match status" value="1"/>
</dbReference>